<evidence type="ECO:0000313" key="3">
    <source>
        <dbReference type="Proteomes" id="UP001219525"/>
    </source>
</evidence>
<proteinExistence type="predicted"/>
<evidence type="ECO:0000259" key="1">
    <source>
        <dbReference type="Pfam" id="PF13592"/>
    </source>
</evidence>
<dbReference type="InterPro" id="IPR009057">
    <property type="entry name" value="Homeodomain-like_sf"/>
</dbReference>
<dbReference type="AlphaFoldDB" id="A0AAD6VH32"/>
<gene>
    <name evidence="2" type="ORF">GGX14DRAFT_332640</name>
</gene>
<accession>A0AAD6VH32</accession>
<dbReference type="SUPFAM" id="SSF46689">
    <property type="entry name" value="Homeodomain-like"/>
    <property type="match status" value="1"/>
</dbReference>
<feature type="non-terminal residue" evidence="2">
    <location>
        <position position="1"/>
    </location>
</feature>
<dbReference type="PANTHER" id="PTHR48472:SF1">
    <property type="entry name" value="TC1-LIKE TRANSPOSASE DDE DOMAIN-CONTAINING PROTEIN"/>
    <property type="match status" value="1"/>
</dbReference>
<dbReference type="InterPro" id="IPR025959">
    <property type="entry name" value="Winged_HTH_dom"/>
</dbReference>
<dbReference type="Pfam" id="PF13592">
    <property type="entry name" value="HTH_33"/>
    <property type="match status" value="1"/>
</dbReference>
<feature type="domain" description="Winged helix-turn helix" evidence="1">
    <location>
        <begin position="68"/>
        <end position="108"/>
    </location>
</feature>
<dbReference type="EMBL" id="JARJCW010000023">
    <property type="protein sequence ID" value="KAJ7212603.1"/>
    <property type="molecule type" value="Genomic_DNA"/>
</dbReference>
<protein>
    <recommendedName>
        <fullName evidence="1">Winged helix-turn helix domain-containing protein</fullName>
    </recommendedName>
</protein>
<reference evidence="2" key="1">
    <citation type="submission" date="2023-03" db="EMBL/GenBank/DDBJ databases">
        <title>Massive genome expansion in bonnet fungi (Mycena s.s.) driven by repeated elements and novel gene families across ecological guilds.</title>
        <authorList>
            <consortium name="Lawrence Berkeley National Laboratory"/>
            <person name="Harder C.B."/>
            <person name="Miyauchi S."/>
            <person name="Viragh M."/>
            <person name="Kuo A."/>
            <person name="Thoen E."/>
            <person name="Andreopoulos B."/>
            <person name="Lu D."/>
            <person name="Skrede I."/>
            <person name="Drula E."/>
            <person name="Henrissat B."/>
            <person name="Morin E."/>
            <person name="Kohler A."/>
            <person name="Barry K."/>
            <person name="LaButti K."/>
            <person name="Morin E."/>
            <person name="Salamov A."/>
            <person name="Lipzen A."/>
            <person name="Mereny Z."/>
            <person name="Hegedus B."/>
            <person name="Baldrian P."/>
            <person name="Stursova M."/>
            <person name="Weitz H."/>
            <person name="Taylor A."/>
            <person name="Grigoriev I.V."/>
            <person name="Nagy L.G."/>
            <person name="Martin F."/>
            <person name="Kauserud H."/>
        </authorList>
    </citation>
    <scope>NUCLEOTIDE SEQUENCE</scope>
    <source>
        <strain evidence="2">9144</strain>
    </source>
</reference>
<name>A0AAD6VH32_9AGAR</name>
<keyword evidence="3" id="KW-1185">Reference proteome</keyword>
<feature type="non-terminal residue" evidence="2">
    <location>
        <position position="137"/>
    </location>
</feature>
<comment type="caution">
    <text evidence="2">The sequence shown here is derived from an EMBL/GenBank/DDBJ whole genome shotgun (WGS) entry which is preliminary data.</text>
</comment>
<evidence type="ECO:0000313" key="2">
    <source>
        <dbReference type="EMBL" id="KAJ7212603.1"/>
    </source>
</evidence>
<dbReference type="Proteomes" id="UP001219525">
    <property type="component" value="Unassembled WGS sequence"/>
</dbReference>
<organism evidence="2 3">
    <name type="scientific">Mycena pura</name>
    <dbReference type="NCBI Taxonomy" id="153505"/>
    <lineage>
        <taxon>Eukaryota</taxon>
        <taxon>Fungi</taxon>
        <taxon>Dikarya</taxon>
        <taxon>Basidiomycota</taxon>
        <taxon>Agaricomycotina</taxon>
        <taxon>Agaricomycetes</taxon>
        <taxon>Agaricomycetidae</taxon>
        <taxon>Agaricales</taxon>
        <taxon>Marasmiineae</taxon>
        <taxon>Mycenaceae</taxon>
        <taxon>Mycena</taxon>
    </lineage>
</organism>
<sequence length="137" mass="15743">IDLQMPLRVVQRVLTTWRATGMVCCVRAGIGRARLMHPTHCNFVVALIERQPDIYLDEIQLQLIIMHDLHVSLPTLSRTLHRLGYTSKKLSRVAAERSAEKRQAFEHEIGRYPLDYLVFADEAAVNILTTYRSNGWS</sequence>
<dbReference type="PANTHER" id="PTHR48472">
    <property type="entry name" value="TC1-LIKE TRANSPOSASE DDE DOMAIN-CONTAINING PROTEIN"/>
    <property type="match status" value="1"/>
</dbReference>